<evidence type="ECO:0000256" key="2">
    <source>
        <dbReference type="ARBA" id="ARBA00022679"/>
    </source>
</evidence>
<comment type="similarity">
    <text evidence="1">Belongs to the transferase hexapeptide repeat family.</text>
</comment>
<dbReference type="CDD" id="cd04647">
    <property type="entry name" value="LbH_MAT_like"/>
    <property type="match status" value="1"/>
</dbReference>
<name>A0A1G5ETF1_9BACT</name>
<evidence type="ECO:0000256" key="1">
    <source>
        <dbReference type="ARBA" id="ARBA00007274"/>
    </source>
</evidence>
<dbReference type="OrthoDB" id="9782091at2"/>
<evidence type="ECO:0000313" key="4">
    <source>
        <dbReference type="Proteomes" id="UP000198870"/>
    </source>
</evidence>
<accession>A0A1G5ETF1</accession>
<protein>
    <submittedName>
        <fullName evidence="3">Transferase hexapeptide (Six repeat-containing protein)</fullName>
    </submittedName>
</protein>
<dbReference type="AlphaFoldDB" id="A0A1G5ETF1"/>
<dbReference type="SUPFAM" id="SSF51161">
    <property type="entry name" value="Trimeric LpxA-like enzymes"/>
    <property type="match status" value="1"/>
</dbReference>
<dbReference type="STRING" id="419481.SAMN05216233_106200"/>
<dbReference type="Proteomes" id="UP000198870">
    <property type="component" value="Unassembled WGS sequence"/>
</dbReference>
<evidence type="ECO:0000313" key="3">
    <source>
        <dbReference type="EMBL" id="SCY30051.1"/>
    </source>
</evidence>
<dbReference type="GO" id="GO:0005829">
    <property type="term" value="C:cytosol"/>
    <property type="evidence" value="ECO:0007669"/>
    <property type="project" value="TreeGrafter"/>
</dbReference>
<dbReference type="GO" id="GO:0008374">
    <property type="term" value="F:O-acyltransferase activity"/>
    <property type="evidence" value="ECO:0007669"/>
    <property type="project" value="TreeGrafter"/>
</dbReference>
<keyword evidence="4" id="KW-1185">Reference proteome</keyword>
<dbReference type="Pfam" id="PF00132">
    <property type="entry name" value="Hexapep"/>
    <property type="match status" value="1"/>
</dbReference>
<dbReference type="InterPro" id="IPR011004">
    <property type="entry name" value="Trimer_LpxA-like_sf"/>
</dbReference>
<proteinExistence type="inferred from homology"/>
<gene>
    <name evidence="3" type="ORF">SAMN05216233_106200</name>
</gene>
<dbReference type="InterPro" id="IPR001451">
    <property type="entry name" value="Hexapep"/>
</dbReference>
<dbReference type="EMBL" id="FMUX01000006">
    <property type="protein sequence ID" value="SCY30051.1"/>
    <property type="molecule type" value="Genomic_DNA"/>
</dbReference>
<sequence>MKLTEKIMHMTRRLRLLADKGYYPSYLRHQGVRIGKDAVILYPSYIDGRMPYLVEIGDNVVISLHVTILTHDATSAWAGDLIKVGRVTIKDHSFIGAGSTILCNTTIGPNAIVGAGSVVSRDIPPDTVYAGSPARFVCTMEEFTRKNKDAAAHRPLVEGCHYQHPYIPIQRKDALKKSLDDGFGYFCARLPNDKS</sequence>
<dbReference type="PANTHER" id="PTHR23416">
    <property type="entry name" value="SIALIC ACID SYNTHASE-RELATED"/>
    <property type="match status" value="1"/>
</dbReference>
<reference evidence="3 4" key="1">
    <citation type="submission" date="2016-10" db="EMBL/GenBank/DDBJ databases">
        <authorList>
            <person name="de Groot N.N."/>
        </authorList>
    </citation>
    <scope>NUCLEOTIDE SEQUENCE [LARGE SCALE GENOMIC DNA]</scope>
    <source>
        <strain evidence="3 4">AA1</strain>
    </source>
</reference>
<dbReference type="PANTHER" id="PTHR23416:SF23">
    <property type="entry name" value="ACETYLTRANSFERASE C18B11.09C-RELATED"/>
    <property type="match status" value="1"/>
</dbReference>
<organism evidence="3 4">
    <name type="scientific">Desulfoluna spongiiphila</name>
    <dbReference type="NCBI Taxonomy" id="419481"/>
    <lineage>
        <taxon>Bacteria</taxon>
        <taxon>Pseudomonadati</taxon>
        <taxon>Thermodesulfobacteriota</taxon>
        <taxon>Desulfobacteria</taxon>
        <taxon>Desulfobacterales</taxon>
        <taxon>Desulfolunaceae</taxon>
        <taxon>Desulfoluna</taxon>
    </lineage>
</organism>
<keyword evidence="2 3" id="KW-0808">Transferase</keyword>
<dbReference type="InterPro" id="IPR051159">
    <property type="entry name" value="Hexapeptide_acetyltransf"/>
</dbReference>
<dbReference type="Gene3D" id="2.160.10.10">
    <property type="entry name" value="Hexapeptide repeat proteins"/>
    <property type="match status" value="1"/>
</dbReference>
<dbReference type="RefSeq" id="WP_092210633.1">
    <property type="nucleotide sequence ID" value="NZ_FMUX01000006.1"/>
</dbReference>